<evidence type="ECO:0000259" key="3">
    <source>
        <dbReference type="Pfam" id="PF24215"/>
    </source>
</evidence>
<feature type="domain" description="Putative phage head-tail joining protein C-terminal" evidence="3">
    <location>
        <begin position="204"/>
        <end position="447"/>
    </location>
</feature>
<dbReference type="Pfam" id="PF24214">
    <property type="entry name" value="Phage_H_T_join_2"/>
    <property type="match status" value="1"/>
</dbReference>
<evidence type="ECO:0000313" key="5">
    <source>
        <dbReference type="Proteomes" id="UP000223363"/>
    </source>
</evidence>
<dbReference type="EMBL" id="MF285618">
    <property type="protein sequence ID" value="ATA65364.1"/>
    <property type="molecule type" value="Genomic_DNA"/>
</dbReference>
<proteinExistence type="predicted"/>
<name>A0A289ZT88_9CAUD</name>
<sequence>MSLFDEDEKASSINPPQVLPNETPFKGISIDTQYTPVSTMLTAIEGRSWIVDYFSQVLNGDDETSSHQMTRLGIHQQYNLIQNLELMVTDPLPANPTYDTTNNEFTGRGVANMYPGVRPNVGDMFTASLLDGKLGLFQVTENIQQRTIYRQTTFTIEYVLKSILSRREFEVMMSKVQRTYHFHKSFLDSGINPILTDEAHNAVEEFESIRKRLPRQYMTQYFNKEYGTLLVPDQGQRPVYDPFLTKFVTNLWSRLEVGTFNGMNNLNVMDGIIREFRTIYDALLHNDPYLIDVVEAKIPIVDTSTFFRNPYYGPAWYVGIPFVFYPKSNPDDYMYSMSEAVPKAKVLQPGKIPERNGPPRDPDAKPSIENGIKLVNADEYYVFSADFYSKSESQSALETLVWQTLDNGSIDAKTLIGLFKDSRDWSNLERFYYLPIMFAIIPAALRGLPS</sequence>
<reference evidence="5" key="1">
    <citation type="submission" date="2017-06" db="EMBL/GenBank/DDBJ databases">
        <authorList>
            <person name="Zhao X."/>
        </authorList>
    </citation>
    <scope>NUCLEOTIDE SEQUENCE [LARGE SCALE GENOMIC DNA]</scope>
</reference>
<protein>
    <submittedName>
        <fullName evidence="4">Virion structural protein</fullName>
    </submittedName>
</protein>
<organism evidence="4 5">
    <name type="scientific">Serratia phage vB_SmaM_ 2050HW</name>
    <dbReference type="NCBI Taxonomy" id="2024252"/>
    <lineage>
        <taxon>Viruses</taxon>
        <taxon>Duplodnaviria</taxon>
        <taxon>Heunggongvirae</taxon>
        <taxon>Uroviricota</taxon>
        <taxon>Caudoviricetes</taxon>
        <taxon>Chimalliviridae</taxon>
        <taxon>Moabitevirus</taxon>
        <taxon>Moabitevirus mv2050HW</taxon>
    </lineage>
</organism>
<dbReference type="Pfam" id="PF24215">
    <property type="entry name" value="H_T_assoc"/>
    <property type="match status" value="1"/>
</dbReference>
<gene>
    <name evidence="4" type="ORF">2050HW_00029</name>
</gene>
<evidence type="ECO:0000313" key="4">
    <source>
        <dbReference type="EMBL" id="ATA65364.1"/>
    </source>
</evidence>
<accession>A0A289ZT88</accession>
<evidence type="ECO:0000259" key="2">
    <source>
        <dbReference type="Pfam" id="PF24214"/>
    </source>
</evidence>
<keyword evidence="5" id="KW-1185">Reference proteome</keyword>
<evidence type="ECO:0000256" key="1">
    <source>
        <dbReference type="SAM" id="MobiDB-lite"/>
    </source>
</evidence>
<dbReference type="InterPro" id="IPR057114">
    <property type="entry name" value="Phage_H_T_join_C"/>
</dbReference>
<feature type="region of interest" description="Disordered" evidence="1">
    <location>
        <begin position="1"/>
        <end position="22"/>
    </location>
</feature>
<feature type="domain" description="Putative phage head-tail joining protein N-terminal" evidence="2">
    <location>
        <begin position="25"/>
        <end position="196"/>
    </location>
</feature>
<dbReference type="InterPro" id="IPR057113">
    <property type="entry name" value="Phage_H_T_join_N"/>
</dbReference>
<dbReference type="Proteomes" id="UP000223363">
    <property type="component" value="Segment"/>
</dbReference>